<dbReference type="Proteomes" id="UP000006334">
    <property type="component" value="Unassembled WGS sequence"/>
</dbReference>
<evidence type="ECO:0000313" key="1">
    <source>
        <dbReference type="EMBL" id="GAC14745.1"/>
    </source>
</evidence>
<dbReference type="STRING" id="1127673.GLIP_2117"/>
<dbReference type="EMBL" id="BAEN01000041">
    <property type="protein sequence ID" value="GAC14745.1"/>
    <property type="molecule type" value="Genomic_DNA"/>
</dbReference>
<proteinExistence type="predicted"/>
<keyword evidence="2" id="KW-1185">Reference proteome</keyword>
<organism evidence="1 2">
    <name type="scientific">Aliiglaciecola lipolytica E3</name>
    <dbReference type="NCBI Taxonomy" id="1127673"/>
    <lineage>
        <taxon>Bacteria</taxon>
        <taxon>Pseudomonadati</taxon>
        <taxon>Pseudomonadota</taxon>
        <taxon>Gammaproteobacteria</taxon>
        <taxon>Alteromonadales</taxon>
        <taxon>Alteromonadaceae</taxon>
        <taxon>Aliiglaciecola</taxon>
    </lineage>
</organism>
<sequence length="44" mass="4987">MQNGGDLYIYSLNSYYFLVCTATQSAHAFIDYKQYVGGVNNKID</sequence>
<accession>K6YTZ0</accession>
<evidence type="ECO:0000313" key="2">
    <source>
        <dbReference type="Proteomes" id="UP000006334"/>
    </source>
</evidence>
<reference evidence="1 2" key="1">
    <citation type="journal article" date="2017" name="Antonie Van Leeuwenhoek">
        <title>Rhizobium rhizosphaerae sp. nov., a novel species isolated from rice rhizosphere.</title>
        <authorList>
            <person name="Zhao J.J."/>
            <person name="Zhang J."/>
            <person name="Zhang R.J."/>
            <person name="Zhang C.W."/>
            <person name="Yin H.Q."/>
            <person name="Zhang X.X."/>
        </authorList>
    </citation>
    <scope>NUCLEOTIDE SEQUENCE [LARGE SCALE GENOMIC DNA]</scope>
    <source>
        <strain evidence="1 2">E3</strain>
    </source>
</reference>
<dbReference type="AlphaFoldDB" id="K6YTZ0"/>
<comment type="caution">
    <text evidence="1">The sequence shown here is derived from an EMBL/GenBank/DDBJ whole genome shotgun (WGS) entry which is preliminary data.</text>
</comment>
<gene>
    <name evidence="1" type="ORF">GLIP_2117</name>
</gene>
<name>K6YTZ0_9ALTE</name>
<protein>
    <submittedName>
        <fullName evidence="1">Uncharacterized protein</fullName>
    </submittedName>
</protein>